<comment type="caution">
    <text evidence="1">The sequence shown here is derived from an EMBL/GenBank/DDBJ whole genome shotgun (WGS) entry which is preliminary data.</text>
</comment>
<dbReference type="Proteomes" id="UP000176854">
    <property type="component" value="Unassembled WGS sequence"/>
</dbReference>
<gene>
    <name evidence="1" type="ORF">A2154_00045</name>
</gene>
<dbReference type="Gene3D" id="3.40.50.150">
    <property type="entry name" value="Vaccinia Virus protein VP39"/>
    <property type="match status" value="1"/>
</dbReference>
<dbReference type="STRING" id="1798373.A2154_00045"/>
<dbReference type="PANTHER" id="PTHR43861:SF6">
    <property type="entry name" value="METHYLTRANSFERASE TYPE 11"/>
    <property type="match status" value="1"/>
</dbReference>
<protein>
    <recommendedName>
        <fullName evidence="3">Methyltransferase type 11 domain-containing protein</fullName>
    </recommendedName>
</protein>
<dbReference type="InterPro" id="IPR029063">
    <property type="entry name" value="SAM-dependent_MTases_sf"/>
</dbReference>
<name>A0A1F5ZB57_9BACT</name>
<sequence>MSINYNTGLHDVIHSIEKSHFWFRSRRRLLNLVLVRFIKKPQTTTFLEIGYGTGVVLQLLESIGFRTFGLDVNKKAYTYAKKTTRATLYVSSLSSFKTDKRFDCVGAFDVLEHQSNDRAFLLQCHRLLRDRGLLFLTVPAHQRLWSQQDAYAGHRRRYSDQRLRQLLEECSFEIVYLNHWQVLTLPFYLLWKAFIRSKDSDPLLSGFLRTPQEPINSIMYAILAVERRLVFKVHFPIGGSLIAVARRR</sequence>
<dbReference type="PANTHER" id="PTHR43861">
    <property type="entry name" value="TRANS-ACONITATE 2-METHYLTRANSFERASE-RELATED"/>
    <property type="match status" value="1"/>
</dbReference>
<dbReference type="Pfam" id="PF13489">
    <property type="entry name" value="Methyltransf_23"/>
    <property type="match status" value="1"/>
</dbReference>
<dbReference type="CDD" id="cd02440">
    <property type="entry name" value="AdoMet_MTases"/>
    <property type="match status" value="1"/>
</dbReference>
<dbReference type="EMBL" id="MFJC01000016">
    <property type="protein sequence ID" value="OGG09738.1"/>
    <property type="molecule type" value="Genomic_DNA"/>
</dbReference>
<reference evidence="1 2" key="1">
    <citation type="journal article" date="2016" name="Nat. Commun.">
        <title>Thousands of microbial genomes shed light on interconnected biogeochemical processes in an aquifer system.</title>
        <authorList>
            <person name="Anantharaman K."/>
            <person name="Brown C.T."/>
            <person name="Hug L.A."/>
            <person name="Sharon I."/>
            <person name="Castelle C.J."/>
            <person name="Probst A.J."/>
            <person name="Thomas B.C."/>
            <person name="Singh A."/>
            <person name="Wilkins M.J."/>
            <person name="Karaoz U."/>
            <person name="Brodie E.L."/>
            <person name="Williams K.H."/>
            <person name="Hubbard S.S."/>
            <person name="Banfield J.F."/>
        </authorList>
    </citation>
    <scope>NUCLEOTIDE SEQUENCE [LARGE SCALE GENOMIC DNA]</scope>
</reference>
<accession>A0A1F5ZB57</accession>
<evidence type="ECO:0008006" key="3">
    <source>
        <dbReference type="Google" id="ProtNLM"/>
    </source>
</evidence>
<evidence type="ECO:0000313" key="1">
    <source>
        <dbReference type="EMBL" id="OGG09738.1"/>
    </source>
</evidence>
<evidence type="ECO:0000313" key="2">
    <source>
        <dbReference type="Proteomes" id="UP000176854"/>
    </source>
</evidence>
<proteinExistence type="predicted"/>
<dbReference type="AlphaFoldDB" id="A0A1F5ZB57"/>
<dbReference type="SUPFAM" id="SSF53335">
    <property type="entry name" value="S-adenosyl-L-methionine-dependent methyltransferases"/>
    <property type="match status" value="1"/>
</dbReference>
<organism evidence="1 2">
    <name type="scientific">Candidatus Gottesmanbacteria bacterium RBG_16_43_7</name>
    <dbReference type="NCBI Taxonomy" id="1798373"/>
    <lineage>
        <taxon>Bacteria</taxon>
        <taxon>Candidatus Gottesmaniibacteriota</taxon>
    </lineage>
</organism>